<evidence type="ECO:0000256" key="1">
    <source>
        <dbReference type="ARBA" id="ARBA00004370"/>
    </source>
</evidence>
<reference evidence="4" key="1">
    <citation type="submission" date="2023-10" db="EMBL/GenBank/DDBJ databases">
        <authorList>
            <person name="Domelevo Entfellner J.-B."/>
        </authorList>
    </citation>
    <scope>NUCLEOTIDE SEQUENCE</scope>
</reference>
<dbReference type="PANTHER" id="PTHR31234">
    <property type="entry name" value="LATE EMBRYOGENESIS ABUNDANT (LEA) HYDROXYPROLINE-RICH GLYCOPROTEIN FAMILY"/>
    <property type="match status" value="1"/>
</dbReference>
<dbReference type="Proteomes" id="UP001189624">
    <property type="component" value="Chromosome 11"/>
</dbReference>
<evidence type="ECO:0000313" key="5">
    <source>
        <dbReference type="Proteomes" id="UP001189624"/>
    </source>
</evidence>
<dbReference type="GO" id="GO:0098542">
    <property type="term" value="P:defense response to other organism"/>
    <property type="evidence" value="ECO:0007669"/>
    <property type="project" value="InterPro"/>
</dbReference>
<name>A0AA86W6Q1_9FABA</name>
<dbReference type="EMBL" id="OY731408">
    <property type="protein sequence ID" value="CAJ1979105.1"/>
    <property type="molecule type" value="Genomic_DNA"/>
</dbReference>
<evidence type="ECO:0000313" key="4">
    <source>
        <dbReference type="EMBL" id="CAJ1979105.1"/>
    </source>
</evidence>
<protein>
    <recommendedName>
        <fullName evidence="6">Late embryogenesis abundant protein LEA-2 subgroup domain-containing protein</fullName>
    </recommendedName>
</protein>
<dbReference type="AlphaFoldDB" id="A0AA86W6Q1"/>
<feature type="transmembrane region" description="Helical" evidence="3">
    <location>
        <begin position="20"/>
        <end position="42"/>
    </location>
</feature>
<organism evidence="4 5">
    <name type="scientific">Sphenostylis stenocarpa</name>
    <dbReference type="NCBI Taxonomy" id="92480"/>
    <lineage>
        <taxon>Eukaryota</taxon>
        <taxon>Viridiplantae</taxon>
        <taxon>Streptophyta</taxon>
        <taxon>Embryophyta</taxon>
        <taxon>Tracheophyta</taxon>
        <taxon>Spermatophyta</taxon>
        <taxon>Magnoliopsida</taxon>
        <taxon>eudicotyledons</taxon>
        <taxon>Gunneridae</taxon>
        <taxon>Pentapetalae</taxon>
        <taxon>rosids</taxon>
        <taxon>fabids</taxon>
        <taxon>Fabales</taxon>
        <taxon>Fabaceae</taxon>
        <taxon>Papilionoideae</taxon>
        <taxon>50 kb inversion clade</taxon>
        <taxon>NPAAA clade</taxon>
        <taxon>indigoferoid/millettioid clade</taxon>
        <taxon>Phaseoleae</taxon>
        <taxon>Sphenostylis</taxon>
    </lineage>
</organism>
<sequence length="208" mass="23430">MVPTNSNTTRCHDNRFYRNLILALVTIFVLLMAVISIAWLFMHPHDPGFEVTSLSVTHFNVSESHVQGRYKIGLTITNPNKIKTQVVLHRLICLKLYGQKWRSVAAVQQRVSLEKLTNKSVKVDFELRKEPLKVAPQVLVKDLNKGVVHLNVVLSAKVRFQAGIWPSMDKILDVKCGDLDVEFHSQTKDTGRLLSIGKNCDTQNTGGT</sequence>
<keyword evidence="3" id="KW-1133">Transmembrane helix</keyword>
<keyword evidence="5" id="KW-1185">Reference proteome</keyword>
<dbReference type="InterPro" id="IPR044839">
    <property type="entry name" value="NDR1-like"/>
</dbReference>
<gene>
    <name evidence="4" type="ORF">AYBTSS11_LOCUS31316</name>
</gene>
<evidence type="ECO:0000256" key="2">
    <source>
        <dbReference type="ARBA" id="ARBA00023136"/>
    </source>
</evidence>
<keyword evidence="2 3" id="KW-0472">Membrane</keyword>
<dbReference type="GO" id="GO:0005886">
    <property type="term" value="C:plasma membrane"/>
    <property type="evidence" value="ECO:0007669"/>
    <property type="project" value="TreeGrafter"/>
</dbReference>
<evidence type="ECO:0000256" key="3">
    <source>
        <dbReference type="SAM" id="Phobius"/>
    </source>
</evidence>
<evidence type="ECO:0008006" key="6">
    <source>
        <dbReference type="Google" id="ProtNLM"/>
    </source>
</evidence>
<keyword evidence="3" id="KW-0812">Transmembrane</keyword>
<dbReference type="Gramene" id="rna-AYBTSS11_LOCUS31316">
    <property type="protein sequence ID" value="CAJ1979105.1"/>
    <property type="gene ID" value="gene-AYBTSS11_LOCUS31316"/>
</dbReference>
<dbReference type="PANTHER" id="PTHR31234:SF55">
    <property type="entry name" value="LATE EMBRYOGENESIS ABUNDANT (LEA) HYDROXYPROLINE-RICH GLYCOPROTEIN FAMILY"/>
    <property type="match status" value="1"/>
</dbReference>
<proteinExistence type="predicted"/>
<accession>A0AA86W6Q1</accession>
<comment type="subcellular location">
    <subcellularLocation>
        <location evidence="1">Membrane</location>
    </subcellularLocation>
</comment>